<keyword evidence="1" id="KW-0732">Signal</keyword>
<dbReference type="RefSeq" id="WP_187964990.1">
    <property type="nucleotide sequence ID" value="NZ_JACVDC010000016.1"/>
</dbReference>
<evidence type="ECO:0008006" key="4">
    <source>
        <dbReference type="Google" id="ProtNLM"/>
    </source>
</evidence>
<evidence type="ECO:0000256" key="1">
    <source>
        <dbReference type="SAM" id="SignalP"/>
    </source>
</evidence>
<dbReference type="Proteomes" id="UP000653730">
    <property type="component" value="Unassembled WGS sequence"/>
</dbReference>
<dbReference type="AlphaFoldDB" id="A0A926JQW4"/>
<feature type="signal peptide" evidence="1">
    <location>
        <begin position="1"/>
        <end position="18"/>
    </location>
</feature>
<proteinExistence type="predicted"/>
<dbReference type="EMBL" id="JACVDC010000016">
    <property type="protein sequence ID" value="MBC9795840.1"/>
    <property type="molecule type" value="Genomic_DNA"/>
</dbReference>
<sequence length="332" mass="37675">MKKITLLLLFFGVLASYAQVITTNRNPVGLEHNLLFNARDRYMVTQTGSASLDLNMLFDGRFAPSYTAAPLQMSDPTVILIEGLPPTHTQQGGWIGWSTRYWNANRFKIEGYDTHNTANTWRIIADYSGMDYSGYKFLVKIPVPGRYTKLRFTFYTATGNNGRLGVSELYFIHPEATIPYAGLYQQVSANSWQSGSSKLYYEKGNVGIGTANPDTKLAVNGTVHSKEVKVDLDGWSDFVFEQGYDLPTLEEVEQHIKEKGHLKNIPSAGEVKENGILLGDMDARLLRKIEELTLYVLELKKENQLQYTRIDRLAEENRKQQAEIDQLKKKKE</sequence>
<feature type="chain" id="PRO_5037646999" description="Peptidase S74 domain-containing protein" evidence="1">
    <location>
        <begin position="19"/>
        <end position="332"/>
    </location>
</feature>
<gene>
    <name evidence="2" type="ORF">IBL28_07675</name>
</gene>
<evidence type="ECO:0000313" key="3">
    <source>
        <dbReference type="Proteomes" id="UP000653730"/>
    </source>
</evidence>
<keyword evidence="3" id="KW-1185">Reference proteome</keyword>
<evidence type="ECO:0000313" key="2">
    <source>
        <dbReference type="EMBL" id="MBC9795840.1"/>
    </source>
</evidence>
<organism evidence="2 3">
    <name type="scientific">Sinomicrobium weinanense</name>
    <dbReference type="NCBI Taxonomy" id="2842200"/>
    <lineage>
        <taxon>Bacteria</taxon>
        <taxon>Pseudomonadati</taxon>
        <taxon>Bacteroidota</taxon>
        <taxon>Flavobacteriia</taxon>
        <taxon>Flavobacteriales</taxon>
        <taxon>Flavobacteriaceae</taxon>
        <taxon>Sinomicrobium</taxon>
    </lineage>
</organism>
<comment type="caution">
    <text evidence="2">The sequence shown here is derived from an EMBL/GenBank/DDBJ whole genome shotgun (WGS) entry which is preliminary data.</text>
</comment>
<protein>
    <recommendedName>
        <fullName evidence="4">Peptidase S74 domain-containing protein</fullName>
    </recommendedName>
</protein>
<name>A0A926JQW4_9FLAO</name>
<reference evidence="2 3" key="1">
    <citation type="submission" date="2020-09" db="EMBL/GenBank/DDBJ databases">
        <title>Sinomicrobium weinanense sp. nov., a halophilic bacteria isolated from saline-alkali soil.</title>
        <authorList>
            <person name="Wu P."/>
            <person name="Ren H."/>
            <person name="Mei Y."/>
            <person name="Liang Y."/>
            <person name="Chen Z."/>
        </authorList>
    </citation>
    <scope>NUCLEOTIDE SEQUENCE [LARGE SCALE GENOMIC DNA]</scope>
    <source>
        <strain evidence="2 3">FJxs</strain>
    </source>
</reference>
<accession>A0A926JQW4</accession>